<name>A0A8H2K618_ACIRA</name>
<reference evidence="2 3" key="1">
    <citation type="submission" date="2019-06" db="EMBL/GenBank/DDBJ databases">
        <title>Genome of Acinetobacter radioresistens APH1, a phenol degrading strain.</title>
        <authorList>
            <person name="Liu Y."/>
        </authorList>
    </citation>
    <scope>NUCLEOTIDE SEQUENCE [LARGE SCALE GENOMIC DNA]</scope>
    <source>
        <strain evidence="2 3">APH1</strain>
    </source>
</reference>
<dbReference type="Proteomes" id="UP000314285">
    <property type="component" value="Unassembled WGS sequence"/>
</dbReference>
<feature type="domain" description="Transcriptional regulator SutA RNAP-binding" evidence="1">
    <location>
        <begin position="53"/>
        <end position="81"/>
    </location>
</feature>
<gene>
    <name evidence="2" type="ORF">FHY67_05110</name>
</gene>
<proteinExistence type="predicted"/>
<dbReference type="InterPro" id="IPR049191">
    <property type="entry name" value="SutA_RBD"/>
</dbReference>
<protein>
    <recommendedName>
        <fullName evidence="1">Transcriptional regulator SutA RNAP-binding domain-containing protein</fullName>
    </recommendedName>
</protein>
<evidence type="ECO:0000313" key="2">
    <source>
        <dbReference type="EMBL" id="TNX92946.1"/>
    </source>
</evidence>
<sequence length="86" mass="9298">MGSEKTDMNDYDDVEDVAVDEDEAKAAEKGAVDEEAVLNDTDLAEAETLTVTAKQKKRQALEDEIARFLASGGKIIEVPPDEGVRS</sequence>
<dbReference type="KEGG" id="arj:DOM24_09970"/>
<dbReference type="RefSeq" id="WP_005027214.1">
    <property type="nucleotide sequence ID" value="NZ_CP027365.1"/>
</dbReference>
<dbReference type="AlphaFoldDB" id="A0A8H2K618"/>
<accession>A0A8H2K618</accession>
<evidence type="ECO:0000313" key="3">
    <source>
        <dbReference type="Proteomes" id="UP000314285"/>
    </source>
</evidence>
<comment type="caution">
    <text evidence="2">The sequence shown here is derived from an EMBL/GenBank/DDBJ whole genome shotgun (WGS) entry which is preliminary data.</text>
</comment>
<dbReference type="EMBL" id="VFBM01000003">
    <property type="protein sequence ID" value="TNX92946.1"/>
    <property type="molecule type" value="Genomic_DNA"/>
</dbReference>
<dbReference type="GeneID" id="56306412"/>
<evidence type="ECO:0000259" key="1">
    <source>
        <dbReference type="Pfam" id="PF20661"/>
    </source>
</evidence>
<dbReference type="Pfam" id="PF20661">
    <property type="entry name" value="SutA-RBD"/>
    <property type="match status" value="1"/>
</dbReference>
<organism evidence="2 3">
    <name type="scientific">Acinetobacter radioresistens</name>
    <dbReference type="NCBI Taxonomy" id="40216"/>
    <lineage>
        <taxon>Bacteria</taxon>
        <taxon>Pseudomonadati</taxon>
        <taxon>Pseudomonadota</taxon>
        <taxon>Gammaproteobacteria</taxon>
        <taxon>Moraxellales</taxon>
        <taxon>Moraxellaceae</taxon>
        <taxon>Acinetobacter</taxon>
    </lineage>
</organism>